<evidence type="ECO:0000313" key="2">
    <source>
        <dbReference type="EMBL" id="MPN05262.1"/>
    </source>
</evidence>
<proteinExistence type="predicted"/>
<gene>
    <name evidence="2" type="ORF">SDC9_152512</name>
</gene>
<comment type="caution">
    <text evidence="2">The sequence shown here is derived from an EMBL/GenBank/DDBJ whole genome shotgun (WGS) entry which is preliminary data.</text>
</comment>
<accession>A0A645EVK6</accession>
<name>A0A645EVK6_9ZZZZ</name>
<reference evidence="2" key="1">
    <citation type="submission" date="2019-08" db="EMBL/GenBank/DDBJ databases">
        <authorList>
            <person name="Kucharzyk K."/>
            <person name="Murdoch R.W."/>
            <person name="Higgins S."/>
            <person name="Loffler F."/>
        </authorList>
    </citation>
    <scope>NUCLEOTIDE SEQUENCE</scope>
</reference>
<sequence length="164" mass="17853">MADVGGARPAAAEMHALDQHVGGRQRGSIDQVGRAVIARPHRDRRRQSQIAGDQTDERELAEITDGLGLRTARSHEAKLPNDRIRARQRLVDEVADEVGVLDAADLPQAGEHRQFRESGHRVDLIDDDPAVGGDERVDAGESLDFQCVEALGCQRAHLLFGGGR</sequence>
<dbReference type="AlphaFoldDB" id="A0A645EVK6"/>
<feature type="region of interest" description="Disordered" evidence="1">
    <location>
        <begin position="1"/>
        <end position="58"/>
    </location>
</feature>
<organism evidence="2">
    <name type="scientific">bioreactor metagenome</name>
    <dbReference type="NCBI Taxonomy" id="1076179"/>
    <lineage>
        <taxon>unclassified sequences</taxon>
        <taxon>metagenomes</taxon>
        <taxon>ecological metagenomes</taxon>
    </lineage>
</organism>
<protein>
    <submittedName>
        <fullName evidence="2">Uncharacterized protein</fullName>
    </submittedName>
</protein>
<dbReference type="EMBL" id="VSSQ01051174">
    <property type="protein sequence ID" value="MPN05262.1"/>
    <property type="molecule type" value="Genomic_DNA"/>
</dbReference>
<evidence type="ECO:0000256" key="1">
    <source>
        <dbReference type="SAM" id="MobiDB-lite"/>
    </source>
</evidence>